<evidence type="ECO:0000313" key="3">
    <source>
        <dbReference type="Proteomes" id="UP000266723"/>
    </source>
</evidence>
<comment type="caution">
    <text evidence="2">The sequence shown here is derived from an EMBL/GenBank/DDBJ whole genome shotgun (WGS) entry which is preliminary data.</text>
</comment>
<evidence type="ECO:0000313" key="2">
    <source>
        <dbReference type="EMBL" id="KAF3594773.1"/>
    </source>
</evidence>
<accession>A0ABQ7EDU7</accession>
<sequence length="84" mass="9333">MKKGEWEEGDSCDTPRENERSSGDDDSSSKDDDLSSGGSSRTSDVLQTDPRRPTNIAVSHFGDRSPHEPDLFEDESAAVWDRMD</sequence>
<dbReference type="EMBL" id="QGKV02000299">
    <property type="protein sequence ID" value="KAF3594773.1"/>
    <property type="molecule type" value="Genomic_DNA"/>
</dbReference>
<dbReference type="Proteomes" id="UP000266723">
    <property type="component" value="Unassembled WGS sequence"/>
</dbReference>
<proteinExistence type="predicted"/>
<gene>
    <name evidence="2" type="ORF">DY000_02024949</name>
</gene>
<keyword evidence="3" id="KW-1185">Reference proteome</keyword>
<reference evidence="2 3" key="1">
    <citation type="journal article" date="2020" name="BMC Genomics">
        <title>Intraspecific diversification of the crop wild relative Brassica cretica Lam. using demographic model selection.</title>
        <authorList>
            <person name="Kioukis A."/>
            <person name="Michalopoulou V.A."/>
            <person name="Briers L."/>
            <person name="Pirintsos S."/>
            <person name="Studholme D.J."/>
            <person name="Pavlidis P."/>
            <person name="Sarris P.F."/>
        </authorList>
    </citation>
    <scope>NUCLEOTIDE SEQUENCE [LARGE SCALE GENOMIC DNA]</scope>
    <source>
        <strain evidence="3">cv. PFS-1207/04</strain>
    </source>
</reference>
<organism evidence="2 3">
    <name type="scientific">Brassica cretica</name>
    <name type="common">Mustard</name>
    <dbReference type="NCBI Taxonomy" id="69181"/>
    <lineage>
        <taxon>Eukaryota</taxon>
        <taxon>Viridiplantae</taxon>
        <taxon>Streptophyta</taxon>
        <taxon>Embryophyta</taxon>
        <taxon>Tracheophyta</taxon>
        <taxon>Spermatophyta</taxon>
        <taxon>Magnoliopsida</taxon>
        <taxon>eudicotyledons</taxon>
        <taxon>Gunneridae</taxon>
        <taxon>Pentapetalae</taxon>
        <taxon>rosids</taxon>
        <taxon>malvids</taxon>
        <taxon>Brassicales</taxon>
        <taxon>Brassicaceae</taxon>
        <taxon>Brassiceae</taxon>
        <taxon>Brassica</taxon>
    </lineage>
</organism>
<feature type="compositionally biased region" description="Low complexity" evidence="1">
    <location>
        <begin position="35"/>
        <end position="44"/>
    </location>
</feature>
<feature type="region of interest" description="Disordered" evidence="1">
    <location>
        <begin position="1"/>
        <end position="84"/>
    </location>
</feature>
<feature type="compositionally biased region" description="Basic and acidic residues" evidence="1">
    <location>
        <begin position="13"/>
        <end position="33"/>
    </location>
</feature>
<feature type="compositionally biased region" description="Basic and acidic residues" evidence="1">
    <location>
        <begin position="61"/>
        <end position="70"/>
    </location>
</feature>
<name>A0ABQ7EDU7_BRACR</name>
<evidence type="ECO:0000256" key="1">
    <source>
        <dbReference type="SAM" id="MobiDB-lite"/>
    </source>
</evidence>
<protein>
    <submittedName>
        <fullName evidence="2">Uncharacterized protein</fullName>
    </submittedName>
</protein>